<proteinExistence type="predicted"/>
<evidence type="ECO:0000313" key="1">
    <source>
        <dbReference type="EMBL" id="KAG9339387.1"/>
    </source>
</evidence>
<organism evidence="1 2">
    <name type="scientific">Albula glossodonta</name>
    <name type="common">roundjaw bonefish</name>
    <dbReference type="NCBI Taxonomy" id="121402"/>
    <lineage>
        <taxon>Eukaryota</taxon>
        <taxon>Metazoa</taxon>
        <taxon>Chordata</taxon>
        <taxon>Craniata</taxon>
        <taxon>Vertebrata</taxon>
        <taxon>Euteleostomi</taxon>
        <taxon>Actinopterygii</taxon>
        <taxon>Neopterygii</taxon>
        <taxon>Teleostei</taxon>
        <taxon>Albuliformes</taxon>
        <taxon>Albulidae</taxon>
        <taxon>Albula</taxon>
    </lineage>
</organism>
<accession>A0A8T2NSR3</accession>
<keyword evidence="2" id="KW-1185">Reference proteome</keyword>
<protein>
    <submittedName>
        <fullName evidence="1">Uncharacterized protein</fullName>
    </submittedName>
</protein>
<reference evidence="1" key="1">
    <citation type="thesis" date="2021" institute="BYU ScholarsArchive" country="Provo, UT, USA">
        <title>Applications of and Algorithms for Genome Assembly and Genomic Analyses with an Emphasis on Marine Teleosts.</title>
        <authorList>
            <person name="Pickett B.D."/>
        </authorList>
    </citation>
    <scope>NUCLEOTIDE SEQUENCE</scope>
    <source>
        <strain evidence="1">HI-2016</strain>
    </source>
</reference>
<dbReference type="Proteomes" id="UP000824540">
    <property type="component" value="Unassembled WGS sequence"/>
</dbReference>
<evidence type="ECO:0000313" key="2">
    <source>
        <dbReference type="Proteomes" id="UP000824540"/>
    </source>
</evidence>
<name>A0A8T2NSR3_9TELE</name>
<sequence length="74" mass="8188">MSCIHQRVVRNGAADRTALILSSHLGAFGGWRKRQRGRRGTPVLRRAQEAEQVEEGGNQPFLSVIHASVRRPAS</sequence>
<gene>
    <name evidence="1" type="ORF">JZ751_023780</name>
</gene>
<dbReference type="AlphaFoldDB" id="A0A8T2NSR3"/>
<comment type="caution">
    <text evidence="1">The sequence shown here is derived from an EMBL/GenBank/DDBJ whole genome shotgun (WGS) entry which is preliminary data.</text>
</comment>
<dbReference type="EMBL" id="JAFBMS010000054">
    <property type="protein sequence ID" value="KAG9339387.1"/>
    <property type="molecule type" value="Genomic_DNA"/>
</dbReference>